<dbReference type="PANTHER" id="PTHR42085">
    <property type="entry name" value="F-BOX DOMAIN-CONTAINING PROTEIN"/>
    <property type="match status" value="1"/>
</dbReference>
<reference evidence="1" key="2">
    <citation type="journal article" date="2022" name="Microb. Genom.">
        <title>A chromosome-scale genome assembly of the tomato pathogen Cladosporium fulvum reveals a compartmentalized genome architecture and the presence of a dispensable chromosome.</title>
        <authorList>
            <person name="Zaccaron A.Z."/>
            <person name="Chen L.H."/>
            <person name="Samaras A."/>
            <person name="Stergiopoulos I."/>
        </authorList>
    </citation>
    <scope>NUCLEOTIDE SEQUENCE</scope>
    <source>
        <strain evidence="1">Race5_Kim</strain>
    </source>
</reference>
<organism evidence="1 2">
    <name type="scientific">Passalora fulva</name>
    <name type="common">Tomato leaf mold</name>
    <name type="synonym">Cladosporium fulvum</name>
    <dbReference type="NCBI Taxonomy" id="5499"/>
    <lineage>
        <taxon>Eukaryota</taxon>
        <taxon>Fungi</taxon>
        <taxon>Dikarya</taxon>
        <taxon>Ascomycota</taxon>
        <taxon>Pezizomycotina</taxon>
        <taxon>Dothideomycetes</taxon>
        <taxon>Dothideomycetidae</taxon>
        <taxon>Mycosphaerellales</taxon>
        <taxon>Mycosphaerellaceae</taxon>
        <taxon>Fulvia</taxon>
    </lineage>
</organism>
<evidence type="ECO:0008006" key="3">
    <source>
        <dbReference type="Google" id="ProtNLM"/>
    </source>
</evidence>
<dbReference type="RefSeq" id="XP_047767265.1">
    <property type="nucleotide sequence ID" value="XM_047910923.1"/>
</dbReference>
<dbReference type="KEGG" id="ffu:CLAFUR5_11775"/>
<protein>
    <recommendedName>
        <fullName evidence="3">F-box domain-containing protein</fullName>
    </recommendedName>
</protein>
<dbReference type="GeneID" id="71991653"/>
<dbReference type="Proteomes" id="UP000756132">
    <property type="component" value="Chromosome 10"/>
</dbReference>
<proteinExistence type="predicted"/>
<evidence type="ECO:0000313" key="2">
    <source>
        <dbReference type="Proteomes" id="UP000756132"/>
    </source>
</evidence>
<keyword evidence="2" id="KW-1185">Reference proteome</keyword>
<dbReference type="InterPro" id="IPR038883">
    <property type="entry name" value="AN11006-like"/>
</dbReference>
<dbReference type="PANTHER" id="PTHR42085:SF1">
    <property type="entry name" value="F-BOX DOMAIN-CONTAINING PROTEIN"/>
    <property type="match status" value="1"/>
</dbReference>
<reference evidence="1" key="1">
    <citation type="submission" date="2021-12" db="EMBL/GenBank/DDBJ databases">
        <authorList>
            <person name="Zaccaron A."/>
            <person name="Stergiopoulos I."/>
        </authorList>
    </citation>
    <scope>NUCLEOTIDE SEQUENCE</scope>
    <source>
        <strain evidence="1">Race5_Kim</strain>
    </source>
</reference>
<dbReference type="AlphaFoldDB" id="A0A9Q8UUF5"/>
<dbReference type="EMBL" id="CP090172">
    <property type="protein sequence ID" value="UJO22899.1"/>
    <property type="molecule type" value="Genomic_DNA"/>
</dbReference>
<sequence>MSTPSPQPCPLLDKLPPELRNNIYTHLFAFDQTQTYHLAKCSPTPKAITQTCHQLHCEASFLYRTSFRHFWSSARFELNRPDELQKEDWSITHLRDEDLAHITNLTLERGQGPTNPDRLTYKLIDARGGWSKRHSAHNREDSFGILAGSFLGQIKLECTTWYTRKM</sequence>
<gene>
    <name evidence="1" type="ORF">CLAFUR5_11775</name>
</gene>
<accession>A0A9Q8UUF5</accession>
<evidence type="ECO:0000313" key="1">
    <source>
        <dbReference type="EMBL" id="UJO22899.1"/>
    </source>
</evidence>
<name>A0A9Q8UUF5_PASFU</name>
<dbReference type="OrthoDB" id="5413827at2759"/>